<dbReference type="InterPro" id="IPR002293">
    <property type="entry name" value="AA/rel_permease1"/>
</dbReference>
<protein>
    <recommendedName>
        <fullName evidence="10">Amino acid transporter</fullName>
    </recommendedName>
</protein>
<dbReference type="Gene3D" id="1.20.1740.10">
    <property type="entry name" value="Amino acid/polyamine transporter I"/>
    <property type="match status" value="1"/>
</dbReference>
<evidence type="ECO:0000313" key="8">
    <source>
        <dbReference type="EMBL" id="KAJ4387736.1"/>
    </source>
</evidence>
<dbReference type="OrthoDB" id="3257095at2759"/>
<reference evidence="8" key="1">
    <citation type="submission" date="2022-10" db="EMBL/GenBank/DDBJ databases">
        <title>Tapping the CABI collections for fungal endophytes: first genome assemblies for Collariella, Neodidymelliopsis, Ascochyta clinopodiicola, Didymella pomorum, Didymosphaeria variabile, Neocosmospora piperis and Neocucurbitaria cava.</title>
        <authorList>
            <person name="Hill R."/>
        </authorList>
    </citation>
    <scope>NUCLEOTIDE SEQUENCE</scope>
    <source>
        <strain evidence="8">IMI 355082</strain>
    </source>
</reference>
<feature type="transmembrane region" description="Helical" evidence="7">
    <location>
        <begin position="135"/>
        <end position="158"/>
    </location>
</feature>
<organism evidence="8 9">
    <name type="scientific">Gnomoniopsis smithogilvyi</name>
    <dbReference type="NCBI Taxonomy" id="1191159"/>
    <lineage>
        <taxon>Eukaryota</taxon>
        <taxon>Fungi</taxon>
        <taxon>Dikarya</taxon>
        <taxon>Ascomycota</taxon>
        <taxon>Pezizomycotina</taxon>
        <taxon>Sordariomycetes</taxon>
        <taxon>Sordariomycetidae</taxon>
        <taxon>Diaporthales</taxon>
        <taxon>Gnomoniaceae</taxon>
        <taxon>Gnomoniopsis</taxon>
    </lineage>
</organism>
<accession>A0A9W9CTT0</accession>
<sequence length="528" mass="56980">MATDVTGKSEMVFSEGPLENQLDSEKSSDGSRGNASDRADMYRMGKVQELRRDFSSITIFGFTMLLIASWEAVLACSILGLINGGTGGLIWMYLICWISFIFVYLSMAEMASMAPTSGGQYHWVSEFAPRQHQKILSYFLGWLSVLGWQANTAGAAYITGTQLQGLIALNKADYVYMAWHGTLLTIAAATFTLLFNIFLVRKLPLIEGILVVIHIFGFFGVMVTLWVLSPTGDPKTVFTTFSDGGGWGSLGGSALVGISSGILPLLGADAAVHMSEEVKDAGRALPRSILSAVVINGAAGWIMAITLSFCISAMDFEEVLSSPTGYPFMQVFYNATGTAGGATALTIFPIIFGFAGILTLMATSSRQLYAFARDNALPFSPWLAKVSSNQIPLNAILVTFTITCLLSLINLGSAVALNSLTSLSLCALLSAYITCIGCMLWRRLSSAPLLPSKFSLGRYGLAINIIAEIVLVIFLVLSFFPETKSPDAVGMNWSILIYGAVAVFSLVYYLVNGRHRYAGPVEYVRKLD</sequence>
<evidence type="ECO:0000256" key="7">
    <source>
        <dbReference type="SAM" id="Phobius"/>
    </source>
</evidence>
<gene>
    <name evidence="8" type="ORF">N0V93_008336</name>
</gene>
<feature type="transmembrane region" description="Helical" evidence="7">
    <location>
        <begin position="422"/>
        <end position="441"/>
    </location>
</feature>
<proteinExistence type="predicted"/>
<evidence type="ECO:0000256" key="5">
    <source>
        <dbReference type="ARBA" id="ARBA00023136"/>
    </source>
</evidence>
<evidence type="ECO:0000256" key="2">
    <source>
        <dbReference type="ARBA" id="ARBA00022448"/>
    </source>
</evidence>
<feature type="transmembrane region" description="Helical" evidence="7">
    <location>
        <begin position="339"/>
        <end position="363"/>
    </location>
</feature>
<feature type="transmembrane region" description="Helical" evidence="7">
    <location>
        <begin position="178"/>
        <end position="198"/>
    </location>
</feature>
<feature type="compositionally biased region" description="Basic and acidic residues" evidence="6">
    <location>
        <begin position="23"/>
        <end position="37"/>
    </location>
</feature>
<dbReference type="PIRSF" id="PIRSF006060">
    <property type="entry name" value="AA_transporter"/>
    <property type="match status" value="1"/>
</dbReference>
<feature type="region of interest" description="Disordered" evidence="6">
    <location>
        <begin position="1"/>
        <end position="37"/>
    </location>
</feature>
<evidence type="ECO:0000313" key="9">
    <source>
        <dbReference type="Proteomes" id="UP001140453"/>
    </source>
</evidence>
<feature type="transmembrane region" description="Helical" evidence="7">
    <location>
        <begin position="289"/>
        <end position="314"/>
    </location>
</feature>
<dbReference type="PANTHER" id="PTHR45649">
    <property type="entry name" value="AMINO-ACID PERMEASE BAT1"/>
    <property type="match status" value="1"/>
</dbReference>
<dbReference type="EMBL" id="JAPEVB010000005">
    <property type="protein sequence ID" value="KAJ4387736.1"/>
    <property type="molecule type" value="Genomic_DNA"/>
</dbReference>
<evidence type="ECO:0000256" key="1">
    <source>
        <dbReference type="ARBA" id="ARBA00004141"/>
    </source>
</evidence>
<dbReference type="PANTHER" id="PTHR45649:SF2">
    <property type="entry name" value="ACID PERMEASE, PUTATIVE-RELATED"/>
    <property type="match status" value="1"/>
</dbReference>
<name>A0A9W9CTT0_9PEZI</name>
<dbReference type="GO" id="GO:0022857">
    <property type="term" value="F:transmembrane transporter activity"/>
    <property type="evidence" value="ECO:0007669"/>
    <property type="project" value="InterPro"/>
</dbReference>
<feature type="transmembrane region" description="Helical" evidence="7">
    <location>
        <begin position="493"/>
        <end position="511"/>
    </location>
</feature>
<evidence type="ECO:0000256" key="6">
    <source>
        <dbReference type="SAM" id="MobiDB-lite"/>
    </source>
</evidence>
<comment type="subcellular location">
    <subcellularLocation>
        <location evidence="1">Membrane</location>
        <topology evidence="1">Multi-pass membrane protein</topology>
    </subcellularLocation>
</comment>
<dbReference type="Pfam" id="PF13520">
    <property type="entry name" value="AA_permease_2"/>
    <property type="match status" value="1"/>
</dbReference>
<feature type="transmembrane region" description="Helical" evidence="7">
    <location>
        <begin position="205"/>
        <end position="227"/>
    </location>
</feature>
<comment type="caution">
    <text evidence="8">The sequence shown here is derived from an EMBL/GenBank/DDBJ whole genome shotgun (WGS) entry which is preliminary data.</text>
</comment>
<keyword evidence="3 7" id="KW-0812">Transmembrane</keyword>
<feature type="transmembrane region" description="Helical" evidence="7">
    <location>
        <begin position="461"/>
        <end position="481"/>
    </location>
</feature>
<evidence type="ECO:0000256" key="3">
    <source>
        <dbReference type="ARBA" id="ARBA00022692"/>
    </source>
</evidence>
<feature type="transmembrane region" description="Helical" evidence="7">
    <location>
        <begin position="395"/>
        <end position="416"/>
    </location>
</feature>
<feature type="transmembrane region" description="Helical" evidence="7">
    <location>
        <begin position="88"/>
        <end position="107"/>
    </location>
</feature>
<dbReference type="Proteomes" id="UP001140453">
    <property type="component" value="Unassembled WGS sequence"/>
</dbReference>
<feature type="transmembrane region" description="Helical" evidence="7">
    <location>
        <begin position="247"/>
        <end position="268"/>
    </location>
</feature>
<keyword evidence="2" id="KW-0813">Transport</keyword>
<dbReference type="GO" id="GO:0016020">
    <property type="term" value="C:membrane"/>
    <property type="evidence" value="ECO:0007669"/>
    <property type="project" value="UniProtKB-SubCell"/>
</dbReference>
<feature type="transmembrane region" description="Helical" evidence="7">
    <location>
        <begin position="54"/>
        <end position="82"/>
    </location>
</feature>
<evidence type="ECO:0008006" key="10">
    <source>
        <dbReference type="Google" id="ProtNLM"/>
    </source>
</evidence>
<dbReference type="AlphaFoldDB" id="A0A9W9CTT0"/>
<keyword evidence="9" id="KW-1185">Reference proteome</keyword>
<keyword evidence="4 7" id="KW-1133">Transmembrane helix</keyword>
<keyword evidence="5 7" id="KW-0472">Membrane</keyword>
<evidence type="ECO:0000256" key="4">
    <source>
        <dbReference type="ARBA" id="ARBA00022989"/>
    </source>
</evidence>